<protein>
    <submittedName>
        <fullName evidence="1">Uncharacterized protein</fullName>
    </submittedName>
</protein>
<dbReference type="Proteomes" id="UP001054945">
    <property type="component" value="Unassembled WGS sequence"/>
</dbReference>
<organism evidence="1 2">
    <name type="scientific">Caerostris extrusa</name>
    <name type="common">Bark spider</name>
    <name type="synonym">Caerostris bankana</name>
    <dbReference type="NCBI Taxonomy" id="172846"/>
    <lineage>
        <taxon>Eukaryota</taxon>
        <taxon>Metazoa</taxon>
        <taxon>Ecdysozoa</taxon>
        <taxon>Arthropoda</taxon>
        <taxon>Chelicerata</taxon>
        <taxon>Arachnida</taxon>
        <taxon>Araneae</taxon>
        <taxon>Araneomorphae</taxon>
        <taxon>Entelegynae</taxon>
        <taxon>Araneoidea</taxon>
        <taxon>Araneidae</taxon>
        <taxon>Caerostris</taxon>
    </lineage>
</organism>
<dbReference type="EMBL" id="BPLR01011197">
    <property type="protein sequence ID" value="GIY44799.1"/>
    <property type="molecule type" value="Genomic_DNA"/>
</dbReference>
<evidence type="ECO:0000313" key="1">
    <source>
        <dbReference type="EMBL" id="GIY44799.1"/>
    </source>
</evidence>
<keyword evidence="2" id="KW-1185">Reference proteome</keyword>
<accession>A0AAV4THU8</accession>
<comment type="caution">
    <text evidence="1">The sequence shown here is derived from an EMBL/GenBank/DDBJ whole genome shotgun (WGS) entry which is preliminary data.</text>
</comment>
<proteinExistence type="predicted"/>
<dbReference type="AlphaFoldDB" id="A0AAV4THU8"/>
<evidence type="ECO:0000313" key="2">
    <source>
        <dbReference type="Proteomes" id="UP001054945"/>
    </source>
</evidence>
<gene>
    <name evidence="1" type="ORF">CEXT_222661</name>
</gene>
<sequence>DCIVSLNPPEAHVIASISVKMGAFENESRKRSLLPCSSVRCCIDLRVLGRCPSLSPVSGLSVE</sequence>
<feature type="non-terminal residue" evidence="1">
    <location>
        <position position="1"/>
    </location>
</feature>
<reference evidence="1 2" key="1">
    <citation type="submission" date="2021-06" db="EMBL/GenBank/DDBJ databases">
        <title>Caerostris extrusa draft genome.</title>
        <authorList>
            <person name="Kono N."/>
            <person name="Arakawa K."/>
        </authorList>
    </citation>
    <scope>NUCLEOTIDE SEQUENCE [LARGE SCALE GENOMIC DNA]</scope>
</reference>
<name>A0AAV4THU8_CAEEX</name>